<gene>
    <name evidence="4" type="ORF">J2S15_001522</name>
</gene>
<keyword evidence="2" id="KW-1133">Transmembrane helix</keyword>
<evidence type="ECO:0000256" key="3">
    <source>
        <dbReference type="SAM" id="SignalP"/>
    </source>
</evidence>
<feature type="signal peptide" evidence="3">
    <location>
        <begin position="1"/>
        <end position="23"/>
    </location>
</feature>
<dbReference type="EMBL" id="JAUSUR010000002">
    <property type="protein sequence ID" value="MDQ0360777.1"/>
    <property type="molecule type" value="Genomic_DNA"/>
</dbReference>
<reference evidence="4 5" key="1">
    <citation type="submission" date="2023-07" db="EMBL/GenBank/DDBJ databases">
        <title>Genomic Encyclopedia of Type Strains, Phase IV (KMG-IV): sequencing the most valuable type-strain genomes for metagenomic binning, comparative biology and taxonomic classification.</title>
        <authorList>
            <person name="Goeker M."/>
        </authorList>
    </citation>
    <scope>NUCLEOTIDE SEQUENCE [LARGE SCALE GENOMIC DNA]</scope>
    <source>
        <strain evidence="4 5">DSM 16784</strain>
    </source>
</reference>
<feature type="transmembrane region" description="Helical" evidence="2">
    <location>
        <begin position="213"/>
        <end position="231"/>
    </location>
</feature>
<sequence length="240" mass="27715">MKKVRGFLLFILLLALLSVRIQAEEMIDVNFYDEYGNLISSQELSYGEEIVVPTVLKDGYNFIGFNTQPNGNGEYLNSDIAIKSQNYYAVYMLTSYQVMYYLDNELIHTETISYGNNAPNISVSNKEGYQFSGWNGLSNITEDRSIYAVYTKIEEIEQKEEVKETEKYSELELINKDEKIQEIERSSKESDIIASPSLATKEKQLQQKNGSRLISGIFVFLGSFILFYIFMKKMNFKKKN</sequence>
<keyword evidence="5" id="KW-1185">Reference proteome</keyword>
<proteinExistence type="predicted"/>
<accession>A0ABU0E1L5</accession>
<dbReference type="InterPro" id="IPR013378">
    <property type="entry name" value="InlB-like_B-rpt"/>
</dbReference>
<evidence type="ECO:0000313" key="5">
    <source>
        <dbReference type="Proteomes" id="UP001230220"/>
    </source>
</evidence>
<protein>
    <submittedName>
        <fullName evidence="4">Uncharacterized protein</fullName>
    </submittedName>
</protein>
<dbReference type="Gene3D" id="2.60.40.4270">
    <property type="entry name" value="Listeria-Bacteroides repeat domain"/>
    <property type="match status" value="1"/>
</dbReference>
<dbReference type="Proteomes" id="UP001230220">
    <property type="component" value="Unassembled WGS sequence"/>
</dbReference>
<organism evidence="4 5">
    <name type="scientific">Breznakia pachnodae</name>
    <dbReference type="NCBI Taxonomy" id="265178"/>
    <lineage>
        <taxon>Bacteria</taxon>
        <taxon>Bacillati</taxon>
        <taxon>Bacillota</taxon>
        <taxon>Erysipelotrichia</taxon>
        <taxon>Erysipelotrichales</taxon>
        <taxon>Erysipelotrichaceae</taxon>
        <taxon>Breznakia</taxon>
    </lineage>
</organism>
<comment type="caution">
    <text evidence="4">The sequence shown here is derived from an EMBL/GenBank/DDBJ whole genome shotgun (WGS) entry which is preliminary data.</text>
</comment>
<name>A0ABU0E1L5_9FIRM</name>
<evidence type="ECO:0000256" key="2">
    <source>
        <dbReference type="SAM" id="Phobius"/>
    </source>
</evidence>
<dbReference type="Pfam" id="PF09479">
    <property type="entry name" value="Flg_new"/>
    <property type="match status" value="2"/>
</dbReference>
<feature type="chain" id="PRO_5045095114" evidence="3">
    <location>
        <begin position="24"/>
        <end position="240"/>
    </location>
</feature>
<comment type="subcellular location">
    <subcellularLocation>
        <location evidence="1">Cell envelope</location>
    </subcellularLocation>
</comment>
<keyword evidence="3" id="KW-0732">Signal</keyword>
<dbReference type="InterPro" id="IPR042229">
    <property type="entry name" value="Listeria/Bacterioides_rpt_sf"/>
</dbReference>
<evidence type="ECO:0000256" key="1">
    <source>
        <dbReference type="ARBA" id="ARBA00004196"/>
    </source>
</evidence>
<keyword evidence="2" id="KW-0812">Transmembrane</keyword>
<keyword evidence="2" id="KW-0472">Membrane</keyword>
<evidence type="ECO:0000313" key="4">
    <source>
        <dbReference type="EMBL" id="MDQ0360777.1"/>
    </source>
</evidence>
<dbReference type="RefSeq" id="WP_307406931.1">
    <property type="nucleotide sequence ID" value="NZ_JAUSUR010000002.1"/>
</dbReference>